<evidence type="ECO:0000313" key="5">
    <source>
        <dbReference type="Proteomes" id="UP000611640"/>
    </source>
</evidence>
<evidence type="ECO:0000256" key="1">
    <source>
        <dbReference type="ARBA" id="ARBA00022679"/>
    </source>
</evidence>
<dbReference type="PROSITE" id="PS51186">
    <property type="entry name" value="GNAT"/>
    <property type="match status" value="1"/>
</dbReference>
<keyword evidence="5" id="KW-1185">Reference proteome</keyword>
<dbReference type="SUPFAM" id="SSF55729">
    <property type="entry name" value="Acyl-CoA N-acyltransferases (Nat)"/>
    <property type="match status" value="1"/>
</dbReference>
<dbReference type="Proteomes" id="UP000611640">
    <property type="component" value="Chromosome"/>
</dbReference>
<protein>
    <recommendedName>
        <fullName evidence="3">N-acetyltransferase domain-containing protein</fullName>
    </recommendedName>
</protein>
<evidence type="ECO:0000256" key="2">
    <source>
        <dbReference type="ARBA" id="ARBA00023315"/>
    </source>
</evidence>
<dbReference type="AlphaFoldDB" id="A0A7R7HXY6"/>
<evidence type="ECO:0000313" key="4">
    <source>
        <dbReference type="EMBL" id="BCJ36498.1"/>
    </source>
</evidence>
<name>A0A7R7HXY6_9ACTN</name>
<proteinExistence type="predicted"/>
<reference evidence="4 5" key="1">
    <citation type="submission" date="2020-08" db="EMBL/GenBank/DDBJ databases">
        <title>Whole genome shotgun sequence of Actinocatenispora thailandica NBRC 105041.</title>
        <authorList>
            <person name="Komaki H."/>
            <person name="Tamura T."/>
        </authorList>
    </citation>
    <scope>NUCLEOTIDE SEQUENCE [LARGE SCALE GENOMIC DNA]</scope>
    <source>
        <strain evidence="4 5">NBRC 105041</strain>
    </source>
</reference>
<dbReference type="InterPro" id="IPR050832">
    <property type="entry name" value="Bact_Acetyltransf"/>
</dbReference>
<organism evidence="4 5">
    <name type="scientific">Actinocatenispora thailandica</name>
    <dbReference type="NCBI Taxonomy" id="227318"/>
    <lineage>
        <taxon>Bacteria</taxon>
        <taxon>Bacillati</taxon>
        <taxon>Actinomycetota</taxon>
        <taxon>Actinomycetes</taxon>
        <taxon>Micromonosporales</taxon>
        <taxon>Micromonosporaceae</taxon>
        <taxon>Actinocatenispora</taxon>
    </lineage>
</organism>
<dbReference type="GO" id="GO:0016747">
    <property type="term" value="F:acyltransferase activity, transferring groups other than amino-acyl groups"/>
    <property type="evidence" value="ECO:0007669"/>
    <property type="project" value="InterPro"/>
</dbReference>
<sequence>MALDGTLGATGGGVTAVAVASPGSFLEPGRRRVRSGARPGRPYRCAVQTIIRPRRDDDLPGCVAALRIVQRQDAYPLVWPADPVGWLCPNGVLDAWVCTIGDEVVGQLLLRDGSDLELRDAVAGAARLPAARLASVSRLFVAPRARGTGAGARLIDTAVAAAADRGRRCALDVLDARWGGPTALYERLGWRRVATTSASWWTGPDADRPVVHSYLAPDRTRVAP</sequence>
<keyword evidence="2" id="KW-0012">Acyltransferase</keyword>
<dbReference type="CDD" id="cd04301">
    <property type="entry name" value="NAT_SF"/>
    <property type="match status" value="1"/>
</dbReference>
<dbReference type="KEGG" id="atl:Athai_40010"/>
<dbReference type="Pfam" id="PF13508">
    <property type="entry name" value="Acetyltransf_7"/>
    <property type="match status" value="1"/>
</dbReference>
<evidence type="ECO:0000259" key="3">
    <source>
        <dbReference type="PROSITE" id="PS51186"/>
    </source>
</evidence>
<dbReference type="InterPro" id="IPR000182">
    <property type="entry name" value="GNAT_dom"/>
</dbReference>
<accession>A0A7R7HXY6</accession>
<dbReference type="Gene3D" id="3.40.630.30">
    <property type="match status" value="1"/>
</dbReference>
<dbReference type="EMBL" id="AP023355">
    <property type="protein sequence ID" value="BCJ36498.1"/>
    <property type="molecule type" value="Genomic_DNA"/>
</dbReference>
<gene>
    <name evidence="4" type="ORF">Athai_40010</name>
</gene>
<dbReference type="InterPro" id="IPR016181">
    <property type="entry name" value="Acyl_CoA_acyltransferase"/>
</dbReference>
<dbReference type="PANTHER" id="PTHR43877:SF2">
    <property type="entry name" value="AMINOALKYLPHOSPHONATE N-ACETYLTRANSFERASE-RELATED"/>
    <property type="match status" value="1"/>
</dbReference>
<feature type="domain" description="N-acetyltransferase" evidence="3">
    <location>
        <begin position="49"/>
        <end position="217"/>
    </location>
</feature>
<keyword evidence="1" id="KW-0808">Transferase</keyword>
<dbReference type="PANTHER" id="PTHR43877">
    <property type="entry name" value="AMINOALKYLPHOSPHONATE N-ACETYLTRANSFERASE-RELATED-RELATED"/>
    <property type="match status" value="1"/>
</dbReference>